<proteinExistence type="inferred from homology"/>
<dbReference type="Gene3D" id="1.10.443.10">
    <property type="entry name" value="Intergrase catalytic core"/>
    <property type="match status" value="1"/>
</dbReference>
<dbReference type="InterPro" id="IPR010998">
    <property type="entry name" value="Integrase_recombinase_N"/>
</dbReference>
<dbReference type="AlphaFoldDB" id="A0A4Q7M4H5"/>
<evidence type="ECO:0000256" key="2">
    <source>
        <dbReference type="ARBA" id="ARBA00022908"/>
    </source>
</evidence>
<keyword evidence="3" id="KW-0238">DNA-binding</keyword>
<evidence type="ECO:0000313" key="6">
    <source>
        <dbReference type="EMBL" id="RZS62846.1"/>
    </source>
</evidence>
<dbReference type="Proteomes" id="UP000293852">
    <property type="component" value="Unassembled WGS sequence"/>
</dbReference>
<keyword evidence="2" id="KW-0229">DNA integration</keyword>
<dbReference type="GO" id="GO:0006310">
    <property type="term" value="P:DNA recombination"/>
    <property type="evidence" value="ECO:0007669"/>
    <property type="project" value="UniProtKB-KW"/>
</dbReference>
<dbReference type="Gene3D" id="1.10.150.130">
    <property type="match status" value="1"/>
</dbReference>
<dbReference type="InterPro" id="IPR011010">
    <property type="entry name" value="DNA_brk_join_enz"/>
</dbReference>
<keyword evidence="7" id="KW-1185">Reference proteome</keyword>
<dbReference type="CDD" id="cd01189">
    <property type="entry name" value="INT_ICEBs1_C_like"/>
    <property type="match status" value="1"/>
</dbReference>
<dbReference type="OrthoDB" id="4326943at2"/>
<evidence type="ECO:0000259" key="5">
    <source>
        <dbReference type="PROSITE" id="PS51898"/>
    </source>
</evidence>
<protein>
    <submittedName>
        <fullName evidence="6">Site-specific recombinase XerD</fullName>
    </submittedName>
</protein>
<dbReference type="InterPro" id="IPR002104">
    <property type="entry name" value="Integrase_catalytic"/>
</dbReference>
<evidence type="ECO:0000256" key="4">
    <source>
        <dbReference type="ARBA" id="ARBA00023172"/>
    </source>
</evidence>
<evidence type="ECO:0000256" key="3">
    <source>
        <dbReference type="ARBA" id="ARBA00023125"/>
    </source>
</evidence>
<reference evidence="6 7" key="1">
    <citation type="submission" date="2019-02" db="EMBL/GenBank/DDBJ databases">
        <title>Sequencing the genomes of 1000 actinobacteria strains.</title>
        <authorList>
            <person name="Klenk H.-P."/>
        </authorList>
    </citation>
    <scope>NUCLEOTIDE SEQUENCE [LARGE SCALE GENOMIC DNA]</scope>
    <source>
        <strain evidence="6 7">DSM 16932</strain>
    </source>
</reference>
<dbReference type="SUPFAM" id="SSF56349">
    <property type="entry name" value="DNA breaking-rejoining enzymes"/>
    <property type="match status" value="1"/>
</dbReference>
<dbReference type="Pfam" id="PF22022">
    <property type="entry name" value="Phage_int_M"/>
    <property type="match status" value="1"/>
</dbReference>
<name>A0A4Q7M4H5_9MICO</name>
<dbReference type="EMBL" id="SGWX01000001">
    <property type="protein sequence ID" value="RZS62846.1"/>
    <property type="molecule type" value="Genomic_DNA"/>
</dbReference>
<keyword evidence="4" id="KW-0233">DNA recombination</keyword>
<feature type="domain" description="Tyr recombinase" evidence="5">
    <location>
        <begin position="182"/>
        <end position="387"/>
    </location>
</feature>
<dbReference type="Pfam" id="PF00589">
    <property type="entry name" value="Phage_integrase"/>
    <property type="match status" value="1"/>
</dbReference>
<dbReference type="PROSITE" id="PS51898">
    <property type="entry name" value="TYR_RECOMBINASE"/>
    <property type="match status" value="1"/>
</dbReference>
<sequence length="404" mass="44458">MPRVPLDPGRWGVITRQELSPGVWRARASYRDFAGVIRKYEARGASGAEAQRRLEDKPHRVVTDATVGGLMPIAPETRMNVVFDQWVAEKHAEAQVVPQSMEKYVGVLDRDLRPALGALRVREVTPVAVNRVLMALTKARKYATARQCRNVMQQVMMLCVRYGAAPHNPVRDAMTVRTPKRGEVRTIPLEDIALLRKAVRAWEDRPAIRGLRNVSMLPQIVDTMLGTGLRIGECLALREEDLDLDAEVPTLTVEGTVVRAGGKLLRQPMPKSDSSRRTISLPNFVVVALREALDLGLDGGPDGLVFPTSTARPRSPSNVRTQLKHAQQGTGLDIRPHDFRRTVGTMVANTTSIASASAQLGHAGEATTRLHYVKRNRLAPDLRVVIDQLVTQASADLAAGTKKQ</sequence>
<comment type="caution">
    <text evidence="6">The sequence shown here is derived from an EMBL/GenBank/DDBJ whole genome shotgun (WGS) entry which is preliminary data.</text>
</comment>
<dbReference type="PANTHER" id="PTHR30629">
    <property type="entry name" value="PROPHAGE INTEGRASE"/>
    <property type="match status" value="1"/>
</dbReference>
<comment type="similarity">
    <text evidence="1">Belongs to the 'phage' integrase family.</text>
</comment>
<accession>A0A4Q7M4H5</accession>
<dbReference type="GO" id="GO:0003677">
    <property type="term" value="F:DNA binding"/>
    <property type="evidence" value="ECO:0007669"/>
    <property type="project" value="UniProtKB-KW"/>
</dbReference>
<evidence type="ECO:0000313" key="7">
    <source>
        <dbReference type="Proteomes" id="UP000293852"/>
    </source>
</evidence>
<evidence type="ECO:0000256" key="1">
    <source>
        <dbReference type="ARBA" id="ARBA00008857"/>
    </source>
</evidence>
<dbReference type="InterPro" id="IPR053876">
    <property type="entry name" value="Phage_int_M"/>
</dbReference>
<dbReference type="GO" id="GO:0015074">
    <property type="term" value="P:DNA integration"/>
    <property type="evidence" value="ECO:0007669"/>
    <property type="project" value="UniProtKB-KW"/>
</dbReference>
<dbReference type="InterPro" id="IPR050808">
    <property type="entry name" value="Phage_Integrase"/>
</dbReference>
<organism evidence="6 7">
    <name type="scientific">Xylanimonas ulmi</name>
    <dbReference type="NCBI Taxonomy" id="228973"/>
    <lineage>
        <taxon>Bacteria</taxon>
        <taxon>Bacillati</taxon>
        <taxon>Actinomycetota</taxon>
        <taxon>Actinomycetes</taxon>
        <taxon>Micrococcales</taxon>
        <taxon>Promicromonosporaceae</taxon>
        <taxon>Xylanimonas</taxon>
    </lineage>
</organism>
<dbReference type="PANTHER" id="PTHR30629:SF2">
    <property type="entry name" value="PROPHAGE INTEGRASE INTS-RELATED"/>
    <property type="match status" value="1"/>
</dbReference>
<dbReference type="InterPro" id="IPR013762">
    <property type="entry name" value="Integrase-like_cat_sf"/>
</dbReference>
<gene>
    <name evidence="6" type="ORF">EV386_3200</name>
</gene>